<feature type="region of interest" description="Disordered" evidence="1">
    <location>
        <begin position="1"/>
        <end position="28"/>
    </location>
</feature>
<dbReference type="EMBL" id="CAJPDR010000003">
    <property type="protein sequence ID" value="CAF9904019.1"/>
    <property type="molecule type" value="Genomic_DNA"/>
</dbReference>
<dbReference type="Proteomes" id="UP000664203">
    <property type="component" value="Unassembled WGS sequence"/>
</dbReference>
<keyword evidence="3" id="KW-1185">Reference proteome</keyword>
<organism evidence="2 3">
    <name type="scientific">Alectoria fallacina</name>
    <dbReference type="NCBI Taxonomy" id="1903189"/>
    <lineage>
        <taxon>Eukaryota</taxon>
        <taxon>Fungi</taxon>
        <taxon>Dikarya</taxon>
        <taxon>Ascomycota</taxon>
        <taxon>Pezizomycotina</taxon>
        <taxon>Lecanoromycetes</taxon>
        <taxon>OSLEUM clade</taxon>
        <taxon>Lecanoromycetidae</taxon>
        <taxon>Lecanorales</taxon>
        <taxon>Lecanorineae</taxon>
        <taxon>Parmeliaceae</taxon>
        <taxon>Alectoria</taxon>
    </lineage>
</organism>
<dbReference type="OrthoDB" id="10432015at2759"/>
<evidence type="ECO:0000313" key="2">
    <source>
        <dbReference type="EMBL" id="CAF9904019.1"/>
    </source>
</evidence>
<reference evidence="2" key="1">
    <citation type="submission" date="2021-03" db="EMBL/GenBank/DDBJ databases">
        <authorList>
            <person name="Tagirdzhanova G."/>
        </authorList>
    </citation>
    <scope>NUCLEOTIDE SEQUENCE</scope>
</reference>
<name>A0A8H3EEY5_9LECA</name>
<accession>A0A8H3EEY5</accession>
<evidence type="ECO:0000313" key="3">
    <source>
        <dbReference type="Proteomes" id="UP000664203"/>
    </source>
</evidence>
<gene>
    <name evidence="2" type="ORF">ALECFALPRED_004804</name>
</gene>
<comment type="caution">
    <text evidence="2">The sequence shown here is derived from an EMBL/GenBank/DDBJ whole genome shotgun (WGS) entry which is preliminary data.</text>
</comment>
<proteinExistence type="predicted"/>
<evidence type="ECO:0000256" key="1">
    <source>
        <dbReference type="SAM" id="MobiDB-lite"/>
    </source>
</evidence>
<dbReference type="AlphaFoldDB" id="A0A8H3EEY5"/>
<protein>
    <submittedName>
        <fullName evidence="2">Uncharacterized protein</fullName>
    </submittedName>
</protein>
<sequence>MSFSSSRPLELSKQPESTPGSMDSCDLTCTGDSTSAPDRFSAYKDYALIFDASMWAHKETTDKITLLDVIPIAVSVNEAISPVTVQPVRLLGTYLSEAKARTVGKLWVYGQLMGLGIDIDLPLPTQDGSECTEPAWRKSGWRRTADGSWGYSISDFSSRNRALIAYVTESVMDDFDAEEEYQDSDDKAEDQKFVLVGPAGSRKRVFEGQI</sequence>